<feature type="non-terminal residue" evidence="2">
    <location>
        <position position="1"/>
    </location>
</feature>
<keyword evidence="3" id="KW-1185">Reference proteome</keyword>
<comment type="caution">
    <text evidence="2">The sequence shown here is derived from an EMBL/GenBank/DDBJ whole genome shotgun (WGS) entry which is preliminary data.</text>
</comment>
<organism evidence="2 3">
    <name type="scientific">Trifolium medium</name>
    <dbReference type="NCBI Taxonomy" id="97028"/>
    <lineage>
        <taxon>Eukaryota</taxon>
        <taxon>Viridiplantae</taxon>
        <taxon>Streptophyta</taxon>
        <taxon>Embryophyta</taxon>
        <taxon>Tracheophyta</taxon>
        <taxon>Spermatophyta</taxon>
        <taxon>Magnoliopsida</taxon>
        <taxon>eudicotyledons</taxon>
        <taxon>Gunneridae</taxon>
        <taxon>Pentapetalae</taxon>
        <taxon>rosids</taxon>
        <taxon>fabids</taxon>
        <taxon>Fabales</taxon>
        <taxon>Fabaceae</taxon>
        <taxon>Papilionoideae</taxon>
        <taxon>50 kb inversion clade</taxon>
        <taxon>NPAAA clade</taxon>
        <taxon>Hologalegina</taxon>
        <taxon>IRL clade</taxon>
        <taxon>Trifolieae</taxon>
        <taxon>Trifolium</taxon>
    </lineage>
</organism>
<feature type="compositionally biased region" description="Polar residues" evidence="1">
    <location>
        <begin position="68"/>
        <end position="80"/>
    </location>
</feature>
<dbReference type="AlphaFoldDB" id="A0A392PGK2"/>
<feature type="compositionally biased region" description="Basic residues" evidence="1">
    <location>
        <begin position="9"/>
        <end position="18"/>
    </location>
</feature>
<proteinExistence type="predicted"/>
<evidence type="ECO:0000256" key="1">
    <source>
        <dbReference type="SAM" id="MobiDB-lite"/>
    </source>
</evidence>
<dbReference type="Proteomes" id="UP000265520">
    <property type="component" value="Unassembled WGS sequence"/>
</dbReference>
<evidence type="ECO:0000313" key="2">
    <source>
        <dbReference type="EMBL" id="MCI10600.1"/>
    </source>
</evidence>
<name>A0A392PGK2_9FABA</name>
<feature type="region of interest" description="Disordered" evidence="1">
    <location>
        <begin position="1"/>
        <end position="113"/>
    </location>
</feature>
<feature type="compositionally biased region" description="Polar residues" evidence="1">
    <location>
        <begin position="168"/>
        <end position="182"/>
    </location>
</feature>
<accession>A0A392PGK2</accession>
<sequence length="232" mass="25493">TRDKSESKKARKHKKKKSKSSEDKTAPTPSIRPSVGTEIKEKEDVPPGTILQEPRQETQEQQVDDSHQQGLNRNLESANSCMGDDNAKNQETGNAESPLKETAIPEAIPEVEPVVEEVKDTEVNMPELKGPEIFVVDPSNALKDKTSSSTNGIDWEEMMSESDVRTRSGGSSIPAVSSTSKLSADLGVTPEEFKQMHETKPDVKKQSHDTVSGVNACKDNISQWTAEIHELE</sequence>
<feature type="region of interest" description="Disordered" evidence="1">
    <location>
        <begin position="139"/>
        <end position="184"/>
    </location>
</feature>
<dbReference type="EMBL" id="LXQA010076923">
    <property type="protein sequence ID" value="MCI10600.1"/>
    <property type="molecule type" value="Genomic_DNA"/>
</dbReference>
<feature type="non-terminal residue" evidence="2">
    <location>
        <position position="232"/>
    </location>
</feature>
<protein>
    <submittedName>
        <fullName evidence="2">Uncharacterized protein</fullName>
    </submittedName>
</protein>
<reference evidence="2 3" key="1">
    <citation type="journal article" date="2018" name="Front. Plant Sci.">
        <title>Red Clover (Trifolium pratense) and Zigzag Clover (T. medium) - A Picture of Genomic Similarities and Differences.</title>
        <authorList>
            <person name="Dluhosova J."/>
            <person name="Istvanek J."/>
            <person name="Nedelnik J."/>
            <person name="Repkova J."/>
        </authorList>
    </citation>
    <scope>NUCLEOTIDE SEQUENCE [LARGE SCALE GENOMIC DNA]</scope>
    <source>
        <strain evidence="3">cv. 10/8</strain>
        <tissue evidence="2">Leaf</tissue>
    </source>
</reference>
<evidence type="ECO:0000313" key="3">
    <source>
        <dbReference type="Proteomes" id="UP000265520"/>
    </source>
</evidence>